<proteinExistence type="predicted"/>
<evidence type="ECO:0000313" key="1">
    <source>
        <dbReference type="EMBL" id="RGR40675.1"/>
    </source>
</evidence>
<comment type="caution">
    <text evidence="1">The sequence shown here is derived from an EMBL/GenBank/DDBJ whole genome shotgun (WGS) entry which is preliminary data.</text>
</comment>
<dbReference type="RefSeq" id="WP_008628592.1">
    <property type="nucleotide sequence ID" value="NZ_JAHOMX010000039.1"/>
</dbReference>
<organism evidence="1 2">
    <name type="scientific">Phocaeicola vulgatus</name>
    <name type="common">Bacteroides vulgatus</name>
    <dbReference type="NCBI Taxonomy" id="821"/>
    <lineage>
        <taxon>Bacteria</taxon>
        <taxon>Pseudomonadati</taxon>
        <taxon>Bacteroidota</taxon>
        <taxon>Bacteroidia</taxon>
        <taxon>Bacteroidales</taxon>
        <taxon>Bacteroidaceae</taxon>
        <taxon>Phocaeicola</taxon>
    </lineage>
</organism>
<gene>
    <name evidence="1" type="ORF">DWY53_08065</name>
</gene>
<dbReference type="AlphaFoldDB" id="A0A395UP03"/>
<dbReference type="Proteomes" id="UP000266497">
    <property type="component" value="Unassembled WGS sequence"/>
</dbReference>
<dbReference type="PANTHER" id="PTHR35810:SF1">
    <property type="entry name" value="CYTOPLASMIC PROTEIN"/>
    <property type="match status" value="1"/>
</dbReference>
<dbReference type="GeneID" id="302996970"/>
<dbReference type="PANTHER" id="PTHR35810">
    <property type="entry name" value="CYTOPLASMIC PROTEIN-RELATED"/>
    <property type="match status" value="1"/>
</dbReference>
<sequence length="120" mass="13738">MNRGVITISESGTVSMPTDTVWMTMQEIADMYNVFGCYVRKAVKAVFKDGILKEQGVRRHVRKNDRISYDVYSLELVIAVAFRIDSIESRAFREFIMQSVIGRQTSRTKLVCIFTENAMA</sequence>
<protein>
    <submittedName>
        <fullName evidence="1">Uncharacterized protein</fullName>
    </submittedName>
</protein>
<name>A0A395UP03_PHOVU</name>
<reference evidence="1 2" key="1">
    <citation type="submission" date="2018-08" db="EMBL/GenBank/DDBJ databases">
        <title>A genome reference for cultivated species of the human gut microbiota.</title>
        <authorList>
            <person name="Zou Y."/>
            <person name="Xue W."/>
            <person name="Luo G."/>
        </authorList>
    </citation>
    <scope>NUCLEOTIDE SEQUENCE [LARGE SCALE GENOMIC DNA]</scope>
    <source>
        <strain evidence="1 2">AF25-30LB</strain>
    </source>
</reference>
<dbReference type="EMBL" id="QRUD01000019">
    <property type="protein sequence ID" value="RGR40675.1"/>
    <property type="molecule type" value="Genomic_DNA"/>
</dbReference>
<evidence type="ECO:0000313" key="2">
    <source>
        <dbReference type="Proteomes" id="UP000266497"/>
    </source>
</evidence>
<accession>A0A395UP03</accession>